<feature type="domain" description="A-factor biosynthesis hotdog" evidence="2">
    <location>
        <begin position="265"/>
        <end position="320"/>
    </location>
</feature>
<name>A0ABQ2YM86_9ACTN</name>
<evidence type="ECO:0000313" key="4">
    <source>
        <dbReference type="Proteomes" id="UP000659223"/>
    </source>
</evidence>
<dbReference type="NCBIfam" id="NF041195">
    <property type="entry name" value="ScbA_BarX_GamBu"/>
    <property type="match status" value="1"/>
</dbReference>
<accession>A0ABQ2YM86</accession>
<dbReference type="Pfam" id="PF03756">
    <property type="entry name" value="AfsA"/>
    <property type="match status" value="2"/>
</dbReference>
<evidence type="ECO:0000256" key="1">
    <source>
        <dbReference type="SAM" id="MobiDB-lite"/>
    </source>
</evidence>
<reference evidence="4" key="1">
    <citation type="journal article" date="2019" name="Int. J. Syst. Evol. Microbiol.">
        <title>The Global Catalogue of Microorganisms (GCM) 10K type strain sequencing project: providing services to taxonomists for standard genome sequencing and annotation.</title>
        <authorList>
            <consortium name="The Broad Institute Genomics Platform"/>
            <consortium name="The Broad Institute Genome Sequencing Center for Infectious Disease"/>
            <person name="Wu L."/>
            <person name="Ma J."/>
        </authorList>
    </citation>
    <scope>NUCLEOTIDE SEQUENCE [LARGE SCALE GENOMIC DNA]</scope>
    <source>
        <strain evidence="4">JCM 4586</strain>
    </source>
</reference>
<dbReference type="Proteomes" id="UP000659223">
    <property type="component" value="Unassembled WGS sequence"/>
</dbReference>
<proteinExistence type="predicted"/>
<dbReference type="EMBL" id="BMUT01000007">
    <property type="protein sequence ID" value="GGX86358.1"/>
    <property type="molecule type" value="Genomic_DNA"/>
</dbReference>
<gene>
    <name evidence="3" type="ORF">GCM10010324_34820</name>
</gene>
<dbReference type="InterPro" id="IPR047757">
    <property type="entry name" value="AfsA-like"/>
</dbReference>
<keyword evidence="4" id="KW-1185">Reference proteome</keyword>
<evidence type="ECO:0000313" key="3">
    <source>
        <dbReference type="EMBL" id="GGX86358.1"/>
    </source>
</evidence>
<dbReference type="InterPro" id="IPR005509">
    <property type="entry name" value="AfsA_hotdog_dom"/>
</dbReference>
<protein>
    <submittedName>
        <fullName evidence="3">Adhesin</fullName>
    </submittedName>
</protein>
<evidence type="ECO:0000259" key="2">
    <source>
        <dbReference type="Pfam" id="PF03756"/>
    </source>
</evidence>
<feature type="domain" description="A-factor biosynthesis hotdog" evidence="2">
    <location>
        <begin position="82"/>
        <end position="210"/>
    </location>
</feature>
<organism evidence="3 4">
    <name type="scientific">Streptomyces hiroshimensis</name>
    <dbReference type="NCBI Taxonomy" id="66424"/>
    <lineage>
        <taxon>Bacteria</taxon>
        <taxon>Bacillati</taxon>
        <taxon>Actinomycetota</taxon>
        <taxon>Actinomycetes</taxon>
        <taxon>Kitasatosporales</taxon>
        <taxon>Streptomycetaceae</taxon>
        <taxon>Streptomyces</taxon>
    </lineage>
</organism>
<comment type="caution">
    <text evidence="3">The sequence shown here is derived from an EMBL/GenBank/DDBJ whole genome shotgun (WGS) entry which is preliminary data.</text>
</comment>
<feature type="compositionally biased region" description="Gly residues" evidence="1">
    <location>
        <begin position="57"/>
        <end position="77"/>
    </location>
</feature>
<sequence length="413" mass="43522">MSQILLSPAPRADESTPQPADRSVPCRNIRVQADQIDASGRLHASAADLSAETTREGSGGSGAGDASGGPGADGGGRVAKELVHLSFDDAVYLTGCEQQDATHYTVSALWPAHTTHRIPDHGTHYETLVVAQTIRQAGLFLAHTSYAAPLDHATLLRTFSYTLNPDAVVDTHRATPLHINITATPTTTRNNRTTALHLRMTITAAGSTSGSTGEPGDTAETVLATGETAFEWIPPAVYRRLRGAYHRPPTTLPPVTPPLPPAQAGRTTADEVVLSPTAQPRTWQLRHPFDNTVLYDHAVDHVPGLVLIEAATQAAYTITEPVGSTGTSSGAAAGTGSCACDPSAVDDGAYRPQPTTTHTTFHRYAEFDAPITITIDTRTASRTVTRTTVGYQNDEPVFTTTHTAPAPAPAPVA</sequence>
<feature type="region of interest" description="Disordered" evidence="1">
    <location>
        <begin position="1"/>
        <end position="77"/>
    </location>
</feature>
<dbReference type="RefSeq" id="WP_190022609.1">
    <property type="nucleotide sequence ID" value="NZ_BMUT01000007.1"/>
</dbReference>